<reference evidence="2" key="1">
    <citation type="journal article" date="2009" name="Plant Mol. Biol.">
        <title>Insights into corn genes derived from large-scale cDNA sequencing.</title>
        <authorList>
            <person name="Alexandrov N.N."/>
            <person name="Brover V.V."/>
            <person name="Freidin S."/>
            <person name="Troukhan M.E."/>
            <person name="Tatarinova T.V."/>
            <person name="Zhang H."/>
            <person name="Swaller T.J."/>
            <person name="Lu Y.P."/>
            <person name="Bouck J."/>
            <person name="Flavell R.B."/>
            <person name="Feldmann K.A."/>
        </authorList>
    </citation>
    <scope>NUCLEOTIDE SEQUENCE</scope>
</reference>
<protein>
    <submittedName>
        <fullName evidence="2">Uncharacterized protein</fullName>
    </submittedName>
</protein>
<dbReference type="EMBL" id="EU975047">
    <property type="protein sequence ID" value="ACG47165.1"/>
    <property type="molecule type" value="mRNA"/>
</dbReference>
<dbReference type="ExpressionAtlas" id="B6UCT2">
    <property type="expression patterns" value="baseline and differential"/>
</dbReference>
<evidence type="ECO:0000256" key="1">
    <source>
        <dbReference type="SAM" id="Phobius"/>
    </source>
</evidence>
<organism evidence="2">
    <name type="scientific">Zea mays</name>
    <name type="common">Maize</name>
    <dbReference type="NCBI Taxonomy" id="4577"/>
    <lineage>
        <taxon>Eukaryota</taxon>
        <taxon>Viridiplantae</taxon>
        <taxon>Streptophyta</taxon>
        <taxon>Embryophyta</taxon>
        <taxon>Tracheophyta</taxon>
        <taxon>Spermatophyta</taxon>
        <taxon>Magnoliopsida</taxon>
        <taxon>Liliopsida</taxon>
        <taxon>Poales</taxon>
        <taxon>Poaceae</taxon>
        <taxon>PACMAD clade</taxon>
        <taxon>Panicoideae</taxon>
        <taxon>Andropogonodae</taxon>
        <taxon>Andropogoneae</taxon>
        <taxon>Tripsacinae</taxon>
        <taxon>Zea</taxon>
    </lineage>
</organism>
<evidence type="ECO:0000313" key="2">
    <source>
        <dbReference type="EMBL" id="ACG47165.1"/>
    </source>
</evidence>
<keyword evidence="1" id="KW-1133">Transmembrane helix</keyword>
<keyword evidence="1" id="KW-0812">Transmembrane</keyword>
<accession>B6UCT2</accession>
<proteinExistence type="evidence at transcript level"/>
<sequence length="195" mass="19876">MDAAVRKAAGAGIARAPALVLALVAAGAFLISYNFFTMLFHGGGGIGAAVTAGTRDPVVAMPAWMRAAADTEARRRPFHVALTQIHPFCLFPGPSSAAAHADSRRLPWPPSSDAPGVARYGEPHQLLQLPVQSGWIDGVGVAAAGHHEPPFVLGNNGGAAAFEGTTRQQGSGAHFEAAAAPPPPAFIDFLGVGAT</sequence>
<dbReference type="AlphaFoldDB" id="B6UCT2"/>
<name>B6UCT2_MAIZE</name>
<feature type="transmembrane region" description="Helical" evidence="1">
    <location>
        <begin position="12"/>
        <end position="36"/>
    </location>
</feature>
<keyword evidence="1" id="KW-0472">Membrane</keyword>